<evidence type="ECO:0000259" key="9">
    <source>
        <dbReference type="PROSITE" id="PS51387"/>
    </source>
</evidence>
<dbReference type="InterPro" id="IPR016169">
    <property type="entry name" value="FAD-bd_PCMH_sub2"/>
</dbReference>
<keyword evidence="5" id="KW-0809">Transit peptide</keyword>
<evidence type="ECO:0000256" key="5">
    <source>
        <dbReference type="ARBA" id="ARBA00022946"/>
    </source>
</evidence>
<dbReference type="PROSITE" id="PS51387">
    <property type="entry name" value="FAD_PCMH"/>
    <property type="match status" value="1"/>
</dbReference>
<dbReference type="Pfam" id="PF01565">
    <property type="entry name" value="FAD_binding_4"/>
    <property type="match status" value="1"/>
</dbReference>
<comment type="cofactor">
    <cofactor evidence="1">
        <name>FAD</name>
        <dbReference type="ChEBI" id="CHEBI:57692"/>
    </cofactor>
</comment>
<evidence type="ECO:0000313" key="11">
    <source>
        <dbReference type="Proteomes" id="UP001484239"/>
    </source>
</evidence>
<keyword evidence="11" id="KW-1185">Reference proteome</keyword>
<dbReference type="Gene3D" id="3.30.70.2740">
    <property type="match status" value="1"/>
</dbReference>
<evidence type="ECO:0000256" key="3">
    <source>
        <dbReference type="ARBA" id="ARBA00022630"/>
    </source>
</evidence>
<evidence type="ECO:0000256" key="8">
    <source>
        <dbReference type="SAM" id="MobiDB-lite"/>
    </source>
</evidence>
<evidence type="ECO:0000256" key="4">
    <source>
        <dbReference type="ARBA" id="ARBA00022827"/>
    </source>
</evidence>
<dbReference type="RefSeq" id="WP_405286533.1">
    <property type="nucleotide sequence ID" value="NZ_JBBHLI010000003.1"/>
</dbReference>
<accession>A0ABU9E958</accession>
<evidence type="ECO:0000256" key="6">
    <source>
        <dbReference type="ARBA" id="ARBA00023002"/>
    </source>
</evidence>
<name>A0ABU9E958_9BACT</name>
<evidence type="ECO:0000256" key="1">
    <source>
        <dbReference type="ARBA" id="ARBA00001974"/>
    </source>
</evidence>
<dbReference type="PANTHER" id="PTHR11748">
    <property type="entry name" value="D-LACTATE DEHYDROGENASE"/>
    <property type="match status" value="1"/>
</dbReference>
<reference evidence="10 11" key="1">
    <citation type="submission" date="2024-02" db="EMBL/GenBank/DDBJ databases">
        <title>A novel Gemmatimonadota bacterium.</title>
        <authorList>
            <person name="Du Z.-J."/>
            <person name="Ye Y.-Q."/>
        </authorList>
    </citation>
    <scope>NUCLEOTIDE SEQUENCE [LARGE SCALE GENOMIC DNA]</scope>
    <source>
        <strain evidence="10 11">DH-20</strain>
    </source>
</reference>
<dbReference type="SUPFAM" id="SSF56176">
    <property type="entry name" value="FAD-binding/transporter-associated domain-like"/>
    <property type="match status" value="1"/>
</dbReference>
<evidence type="ECO:0000313" key="10">
    <source>
        <dbReference type="EMBL" id="MEK9500629.1"/>
    </source>
</evidence>
<keyword evidence="4" id="KW-0274">FAD</keyword>
<keyword evidence="3" id="KW-0285">Flavoprotein</keyword>
<dbReference type="InterPro" id="IPR006094">
    <property type="entry name" value="Oxid_FAD_bind_N"/>
</dbReference>
<dbReference type="InterPro" id="IPR016164">
    <property type="entry name" value="FAD-linked_Oxase-like_C"/>
</dbReference>
<organism evidence="10 11">
    <name type="scientific">Gaopeijia maritima</name>
    <dbReference type="NCBI Taxonomy" id="3119007"/>
    <lineage>
        <taxon>Bacteria</taxon>
        <taxon>Pseudomonadati</taxon>
        <taxon>Gemmatimonadota</taxon>
        <taxon>Longimicrobiia</taxon>
        <taxon>Gaopeijiales</taxon>
        <taxon>Gaopeijiaceae</taxon>
        <taxon>Gaopeijia</taxon>
    </lineage>
</organism>
<feature type="compositionally biased region" description="Pro residues" evidence="8">
    <location>
        <begin position="1"/>
        <end position="10"/>
    </location>
</feature>
<dbReference type="SUPFAM" id="SSF55103">
    <property type="entry name" value="FAD-linked oxidases, C-terminal domain"/>
    <property type="match status" value="1"/>
</dbReference>
<dbReference type="EC" id="1.1.2.4" evidence="7"/>
<protein>
    <recommendedName>
        <fullName evidence="7">D-lactate dehydrogenase (cytochrome)</fullName>
        <ecNumber evidence="7">1.1.2.4</ecNumber>
    </recommendedName>
</protein>
<dbReference type="Proteomes" id="UP001484239">
    <property type="component" value="Unassembled WGS sequence"/>
</dbReference>
<proteinExistence type="inferred from homology"/>
<dbReference type="InterPro" id="IPR016166">
    <property type="entry name" value="FAD-bd_PCMH"/>
</dbReference>
<dbReference type="EMBL" id="JBBHLI010000003">
    <property type="protein sequence ID" value="MEK9500629.1"/>
    <property type="molecule type" value="Genomic_DNA"/>
</dbReference>
<dbReference type="InterPro" id="IPR004113">
    <property type="entry name" value="FAD-bd_oxidored_4_C"/>
</dbReference>
<sequence>MDRPPSPPPELTGVVSTDPDARRSVAGSRGPIWMVPAAVARPRHIDEVAAVVAWCAAEGLPLTPRGAGTGMPGGNVGRGLVLDLTAMDGLELRADGAMVAGAGAVAATADALARERSRHFPALPSSAPWCTFGGMISTDAAGARTFSYGPTHRWTDALRVVMSDGSIQTLRREAAPADSAPWAGLHATLRSLELPAPPAVRKNVSGYAVDRFLATGDPIDLIAGSEGTLVVVAEGTFRTEPLPESQGVALVGVPELDALPELTARAESSGASACEYFGRRLLELGRLLDDPRVSRLDVRAGALLVEYAGSPEHVAAGLALWDDEAITASDPETVGEIWGLRHAASPSIAHAAGDRRSIQFIEDAAVPRSALPAYLRGVQAALDRHGVDAVLFGHAGDGHLHINPLIDLRLPEWKETVRGVMEEVIDLVAELGGTLSGEHGDGRIRAGGLARIWSAPHCRAFRAVKAALDPQGLLNPGVVLGEQAADPLEGLAEGPDLQRLVKPILPSTD</sequence>
<keyword evidence="6" id="KW-0560">Oxidoreductase</keyword>
<dbReference type="PANTHER" id="PTHR11748:SF111">
    <property type="entry name" value="D-LACTATE DEHYDROGENASE, MITOCHONDRIAL-RELATED"/>
    <property type="match status" value="1"/>
</dbReference>
<feature type="domain" description="FAD-binding PCMH-type" evidence="9">
    <location>
        <begin position="32"/>
        <end position="242"/>
    </location>
</feature>
<feature type="region of interest" description="Disordered" evidence="8">
    <location>
        <begin position="1"/>
        <end position="27"/>
    </location>
</feature>
<evidence type="ECO:0000256" key="7">
    <source>
        <dbReference type="ARBA" id="ARBA00038897"/>
    </source>
</evidence>
<dbReference type="InterPro" id="IPR036318">
    <property type="entry name" value="FAD-bd_PCMH-like_sf"/>
</dbReference>
<gene>
    <name evidence="10" type="ORF">WI372_06540</name>
</gene>
<dbReference type="Pfam" id="PF02913">
    <property type="entry name" value="FAD-oxidase_C"/>
    <property type="match status" value="1"/>
</dbReference>
<comment type="caution">
    <text evidence="10">The sequence shown here is derived from an EMBL/GenBank/DDBJ whole genome shotgun (WGS) entry which is preliminary data.</text>
</comment>
<comment type="similarity">
    <text evidence="2">Belongs to the FAD-binding oxidoreductase/transferase type 4 family.</text>
</comment>
<evidence type="ECO:0000256" key="2">
    <source>
        <dbReference type="ARBA" id="ARBA00008000"/>
    </source>
</evidence>
<dbReference type="Gene3D" id="3.30.465.10">
    <property type="match status" value="1"/>
</dbReference>